<dbReference type="EMBL" id="JACHIW010000001">
    <property type="protein sequence ID" value="MBB5153034.1"/>
    <property type="molecule type" value="Genomic_DNA"/>
</dbReference>
<dbReference type="PROSITE" id="PS51898">
    <property type="entry name" value="TYR_RECOMBINASE"/>
    <property type="match status" value="1"/>
</dbReference>
<dbReference type="InterPro" id="IPR002104">
    <property type="entry name" value="Integrase_catalytic"/>
</dbReference>
<dbReference type="GO" id="GO:0003677">
    <property type="term" value="F:DNA binding"/>
    <property type="evidence" value="ECO:0007669"/>
    <property type="project" value="UniProtKB-UniRule"/>
</dbReference>
<proteinExistence type="inferred from homology"/>
<evidence type="ECO:0000256" key="4">
    <source>
        <dbReference type="PROSITE-ProRule" id="PRU01248"/>
    </source>
</evidence>
<evidence type="ECO:0000256" key="2">
    <source>
        <dbReference type="ARBA" id="ARBA00023125"/>
    </source>
</evidence>
<keyword evidence="3" id="KW-0233">DNA recombination</keyword>
<comment type="similarity">
    <text evidence="1">Belongs to the 'phage' integrase family.</text>
</comment>
<dbReference type="GO" id="GO:0006310">
    <property type="term" value="P:DNA recombination"/>
    <property type="evidence" value="ECO:0007669"/>
    <property type="project" value="UniProtKB-KW"/>
</dbReference>
<evidence type="ECO:0000313" key="8">
    <source>
        <dbReference type="Proteomes" id="UP000584374"/>
    </source>
</evidence>
<feature type="domain" description="Tyr recombinase" evidence="5">
    <location>
        <begin position="131"/>
        <end position="340"/>
    </location>
</feature>
<dbReference type="RefSeq" id="WP_246470661.1">
    <property type="nucleotide sequence ID" value="NZ_JACHIW010000001.1"/>
</dbReference>
<evidence type="ECO:0000313" key="7">
    <source>
        <dbReference type="EMBL" id="MBB5153034.1"/>
    </source>
</evidence>
<organism evidence="7 8">
    <name type="scientific">Saccharopolyspora phatthalungensis</name>
    <dbReference type="NCBI Taxonomy" id="664693"/>
    <lineage>
        <taxon>Bacteria</taxon>
        <taxon>Bacillati</taxon>
        <taxon>Actinomycetota</taxon>
        <taxon>Actinomycetes</taxon>
        <taxon>Pseudonocardiales</taxon>
        <taxon>Pseudonocardiaceae</taxon>
        <taxon>Saccharopolyspora</taxon>
    </lineage>
</organism>
<dbReference type="SUPFAM" id="SSF56349">
    <property type="entry name" value="DNA breaking-rejoining enzymes"/>
    <property type="match status" value="1"/>
</dbReference>
<evidence type="ECO:0000259" key="6">
    <source>
        <dbReference type="PROSITE" id="PS51900"/>
    </source>
</evidence>
<evidence type="ECO:0000256" key="3">
    <source>
        <dbReference type="ARBA" id="ARBA00023172"/>
    </source>
</evidence>
<dbReference type="GO" id="GO:0015074">
    <property type="term" value="P:DNA integration"/>
    <property type="evidence" value="ECO:0007669"/>
    <property type="project" value="InterPro"/>
</dbReference>
<reference evidence="7 8" key="1">
    <citation type="submission" date="2020-08" db="EMBL/GenBank/DDBJ databases">
        <title>Sequencing the genomes of 1000 actinobacteria strains.</title>
        <authorList>
            <person name="Klenk H.-P."/>
        </authorList>
    </citation>
    <scope>NUCLEOTIDE SEQUENCE [LARGE SCALE GENOMIC DNA]</scope>
    <source>
        <strain evidence="7 8">DSM 45584</strain>
    </source>
</reference>
<dbReference type="Proteomes" id="UP000584374">
    <property type="component" value="Unassembled WGS sequence"/>
</dbReference>
<dbReference type="Pfam" id="PF00589">
    <property type="entry name" value="Phage_integrase"/>
    <property type="match status" value="1"/>
</dbReference>
<keyword evidence="2 4" id="KW-0238">DNA-binding</keyword>
<sequence length="350" mass="38871">MFDKKAQAERHDATVHADISRGLYIDPSAGKITVAEYSEGWRKEQLHRDSTADLVERAFRLHINPILGFRALGDLQSSHLRSWVKDRSAELAPSTVHLFYGYIASMCRAALYDKVIASTPCKGVRLPELEHGDRFIPTPGQVHALAGELFERYRAVPYVAAGCGPRPSEVFGLEVEHIDFDRREIAIAQQLKQLPGQPPQLAKLKTKTSKRTVELPEVAARALKGHLKAYPPTVTMIDDLTDPRNPIRRPARLVFTTTTGLPVTRSNWSPVMRSAVKRAKLPQGFGLHGLRHYFASLLIHAGASVKTVQLALGHSTPTITLNTYAHEWPDAVDRTRTLVDAALGVETKFT</sequence>
<dbReference type="InterPro" id="IPR050090">
    <property type="entry name" value="Tyrosine_recombinase_XerCD"/>
</dbReference>
<dbReference type="Gene3D" id="1.10.150.130">
    <property type="match status" value="1"/>
</dbReference>
<dbReference type="InterPro" id="IPR013762">
    <property type="entry name" value="Integrase-like_cat_sf"/>
</dbReference>
<dbReference type="AlphaFoldDB" id="A0A840PYI4"/>
<dbReference type="PROSITE" id="PS51900">
    <property type="entry name" value="CB"/>
    <property type="match status" value="1"/>
</dbReference>
<keyword evidence="8" id="KW-1185">Reference proteome</keyword>
<comment type="caution">
    <text evidence="7">The sequence shown here is derived from an EMBL/GenBank/DDBJ whole genome shotgun (WGS) entry which is preliminary data.</text>
</comment>
<dbReference type="CDD" id="cd01189">
    <property type="entry name" value="INT_ICEBs1_C_like"/>
    <property type="match status" value="1"/>
</dbReference>
<dbReference type="PANTHER" id="PTHR30349:SF64">
    <property type="entry name" value="PROPHAGE INTEGRASE INTD-RELATED"/>
    <property type="match status" value="1"/>
</dbReference>
<dbReference type="InterPro" id="IPR011010">
    <property type="entry name" value="DNA_brk_join_enz"/>
</dbReference>
<accession>A0A840PYI4</accession>
<dbReference type="InterPro" id="IPR010998">
    <property type="entry name" value="Integrase_recombinase_N"/>
</dbReference>
<feature type="domain" description="Core-binding (CB)" evidence="6">
    <location>
        <begin position="32"/>
        <end position="111"/>
    </location>
</feature>
<evidence type="ECO:0000256" key="1">
    <source>
        <dbReference type="ARBA" id="ARBA00008857"/>
    </source>
</evidence>
<dbReference type="PANTHER" id="PTHR30349">
    <property type="entry name" value="PHAGE INTEGRASE-RELATED"/>
    <property type="match status" value="1"/>
</dbReference>
<protein>
    <submittedName>
        <fullName evidence="7">Integrase</fullName>
    </submittedName>
</protein>
<dbReference type="InterPro" id="IPR044068">
    <property type="entry name" value="CB"/>
</dbReference>
<evidence type="ECO:0000259" key="5">
    <source>
        <dbReference type="PROSITE" id="PS51898"/>
    </source>
</evidence>
<gene>
    <name evidence="7" type="ORF">BJ970_000568</name>
</gene>
<dbReference type="Gene3D" id="1.10.443.10">
    <property type="entry name" value="Intergrase catalytic core"/>
    <property type="match status" value="1"/>
</dbReference>
<name>A0A840PYI4_9PSEU</name>